<gene>
    <name evidence="2" type="ORF">AB7P39_03525</name>
</gene>
<organism evidence="2 3">
    <name type="scientific">Microbacterium plantarum</name>
    <dbReference type="NCBI Taxonomy" id="1816425"/>
    <lineage>
        <taxon>Bacteria</taxon>
        <taxon>Bacillati</taxon>
        <taxon>Actinomycetota</taxon>
        <taxon>Actinomycetes</taxon>
        <taxon>Micrococcales</taxon>
        <taxon>Microbacteriaceae</taxon>
        <taxon>Microbacterium</taxon>
    </lineage>
</organism>
<comment type="caution">
    <text evidence="2">The sequence shown here is derived from an EMBL/GenBank/DDBJ whole genome shotgun (WGS) entry which is preliminary data.</text>
</comment>
<dbReference type="EMBL" id="JBHLHV010000001">
    <property type="protein sequence ID" value="MFB8891911.1"/>
    <property type="molecule type" value="Genomic_DNA"/>
</dbReference>
<keyword evidence="1" id="KW-1133">Transmembrane helix</keyword>
<evidence type="ECO:0000313" key="2">
    <source>
        <dbReference type="EMBL" id="MFB8891911.1"/>
    </source>
</evidence>
<name>A0ABV5EPN5_9MICO</name>
<keyword evidence="1" id="KW-0812">Transmembrane</keyword>
<reference evidence="2 3" key="1">
    <citation type="submission" date="2024-08" db="EMBL/GenBank/DDBJ databases">
        <title>Heavy metals resistant antinobacteria isolated from wastewater.</title>
        <authorList>
            <person name="Roman Ponce B."/>
            <person name="Blanco Mercado M.A."/>
            <person name="Avila Aldana I.N."/>
            <person name="Morales Arrieta S."/>
        </authorList>
    </citation>
    <scope>NUCLEOTIDE SEQUENCE [LARGE SCALE GENOMIC DNA]</scope>
    <source>
        <strain evidence="3">sma-1</strain>
    </source>
</reference>
<sequence length="62" mass="6797">MIAGLLSFCLTGVLLVAATDEPGSAARWIVLVAWAIVASAGNVYAWRRYYRAHPPEPWPGRK</sequence>
<keyword evidence="1" id="KW-0472">Membrane</keyword>
<dbReference type="Proteomes" id="UP001589643">
    <property type="component" value="Unassembled WGS sequence"/>
</dbReference>
<keyword evidence="3" id="KW-1185">Reference proteome</keyword>
<dbReference type="RefSeq" id="WP_162815504.1">
    <property type="nucleotide sequence ID" value="NZ_JBHLHV010000001.1"/>
</dbReference>
<proteinExistence type="predicted"/>
<accession>A0ABV5EPN5</accession>
<feature type="transmembrane region" description="Helical" evidence="1">
    <location>
        <begin position="28"/>
        <end position="46"/>
    </location>
</feature>
<evidence type="ECO:0000256" key="1">
    <source>
        <dbReference type="SAM" id="Phobius"/>
    </source>
</evidence>
<evidence type="ECO:0000313" key="3">
    <source>
        <dbReference type="Proteomes" id="UP001589643"/>
    </source>
</evidence>
<protein>
    <submittedName>
        <fullName evidence="2">Uncharacterized protein</fullName>
    </submittedName>
</protein>